<sequence>MSNPYILLVLIPLLSKISTSKLKQAKLWLLLVPVEALDATMNEVMVAAMAANAHNFVKQLPEGYETKIGESGALLSGRQKQRIAIARAFIKNPAILLLDEATSALDSESK</sequence>
<dbReference type="Pfam" id="PF00005">
    <property type="entry name" value="ABC_tran"/>
    <property type="match status" value="1"/>
</dbReference>
<gene>
    <name evidence="3" type="ORF">TCM_037797</name>
</gene>
<organism evidence="3 4">
    <name type="scientific">Theobroma cacao</name>
    <name type="common">Cacao</name>
    <name type="synonym">Cocoa</name>
    <dbReference type="NCBI Taxonomy" id="3641"/>
    <lineage>
        <taxon>Eukaryota</taxon>
        <taxon>Viridiplantae</taxon>
        <taxon>Streptophyta</taxon>
        <taxon>Embryophyta</taxon>
        <taxon>Tracheophyta</taxon>
        <taxon>Spermatophyta</taxon>
        <taxon>Magnoliopsida</taxon>
        <taxon>eudicotyledons</taxon>
        <taxon>Gunneridae</taxon>
        <taxon>Pentapetalae</taxon>
        <taxon>rosids</taxon>
        <taxon>malvids</taxon>
        <taxon>Malvales</taxon>
        <taxon>Malvaceae</taxon>
        <taxon>Byttnerioideae</taxon>
        <taxon>Theobroma</taxon>
    </lineage>
</organism>
<accession>A0A061GUA2</accession>
<dbReference type="InterPro" id="IPR027417">
    <property type="entry name" value="P-loop_NTPase"/>
</dbReference>
<feature type="chain" id="PRO_5001599449" evidence="1">
    <location>
        <begin position="20"/>
        <end position="110"/>
    </location>
</feature>
<name>A0A061GUA2_THECC</name>
<keyword evidence="1" id="KW-0732">Signal</keyword>
<dbReference type="Gene3D" id="3.40.50.300">
    <property type="entry name" value="P-loop containing nucleotide triphosphate hydrolases"/>
    <property type="match status" value="1"/>
</dbReference>
<evidence type="ECO:0000313" key="3">
    <source>
        <dbReference type="EMBL" id="EOY30664.1"/>
    </source>
</evidence>
<dbReference type="PANTHER" id="PTHR24221">
    <property type="entry name" value="ATP-BINDING CASSETTE SUB-FAMILY B"/>
    <property type="match status" value="1"/>
</dbReference>
<reference evidence="3 4" key="1">
    <citation type="journal article" date="2013" name="Genome Biol.">
        <title>The genome sequence of the most widely cultivated cacao type and its use to identify candidate genes regulating pod color.</title>
        <authorList>
            <person name="Motamayor J.C."/>
            <person name="Mockaitis K."/>
            <person name="Schmutz J."/>
            <person name="Haiminen N."/>
            <person name="Iii D.L."/>
            <person name="Cornejo O."/>
            <person name="Findley S.D."/>
            <person name="Zheng P."/>
            <person name="Utro F."/>
            <person name="Royaert S."/>
            <person name="Saski C."/>
            <person name="Jenkins J."/>
            <person name="Podicheti R."/>
            <person name="Zhao M."/>
            <person name="Scheffler B.E."/>
            <person name="Stack J.C."/>
            <person name="Feltus F.A."/>
            <person name="Mustiga G.M."/>
            <person name="Amores F."/>
            <person name="Phillips W."/>
            <person name="Marelli J.P."/>
            <person name="May G.D."/>
            <person name="Shapiro H."/>
            <person name="Ma J."/>
            <person name="Bustamante C.D."/>
            <person name="Schnell R.J."/>
            <person name="Main D."/>
            <person name="Gilbert D."/>
            <person name="Parida L."/>
            <person name="Kuhn D.N."/>
        </authorList>
    </citation>
    <scope>NUCLEOTIDE SEQUENCE [LARGE SCALE GENOMIC DNA]</scope>
    <source>
        <strain evidence="4">cv. Matina 1-6</strain>
    </source>
</reference>
<dbReference type="SUPFAM" id="SSF52540">
    <property type="entry name" value="P-loop containing nucleoside triphosphate hydrolases"/>
    <property type="match status" value="1"/>
</dbReference>
<evidence type="ECO:0000259" key="2">
    <source>
        <dbReference type="Pfam" id="PF00005"/>
    </source>
</evidence>
<dbReference type="HOGENOM" id="CLU_2175662_0_0_1"/>
<dbReference type="Gramene" id="EOY30664">
    <property type="protein sequence ID" value="EOY30664"/>
    <property type="gene ID" value="TCM_037797"/>
</dbReference>
<dbReference type="EMBL" id="CM001887">
    <property type="protein sequence ID" value="EOY30664.1"/>
    <property type="molecule type" value="Genomic_DNA"/>
</dbReference>
<dbReference type="Proteomes" id="UP000026915">
    <property type="component" value="Chromosome 9"/>
</dbReference>
<dbReference type="AlphaFoldDB" id="A0A061GUA2"/>
<evidence type="ECO:0000313" key="4">
    <source>
        <dbReference type="Proteomes" id="UP000026915"/>
    </source>
</evidence>
<dbReference type="InterPro" id="IPR039421">
    <property type="entry name" value="Type_1_exporter"/>
</dbReference>
<dbReference type="PANTHER" id="PTHR24221:SF503">
    <property type="entry name" value="MITOCHONDRIAL POTASSIUM CHANNEL ATP-BINDING SUBUNIT"/>
    <property type="match status" value="1"/>
</dbReference>
<evidence type="ECO:0000256" key="1">
    <source>
        <dbReference type="SAM" id="SignalP"/>
    </source>
</evidence>
<feature type="domain" description="ABC transporter" evidence="2">
    <location>
        <begin position="42"/>
        <end position="103"/>
    </location>
</feature>
<proteinExistence type="predicted"/>
<feature type="signal peptide" evidence="1">
    <location>
        <begin position="1"/>
        <end position="19"/>
    </location>
</feature>
<dbReference type="GO" id="GO:0005524">
    <property type="term" value="F:ATP binding"/>
    <property type="evidence" value="ECO:0007669"/>
    <property type="project" value="InterPro"/>
</dbReference>
<keyword evidence="4" id="KW-1185">Reference proteome</keyword>
<dbReference type="InterPro" id="IPR003439">
    <property type="entry name" value="ABC_transporter-like_ATP-bd"/>
</dbReference>
<protein>
    <submittedName>
        <fullName evidence="3">Multidrug/pheromone exporter, MDR family, ABC transporter family, putative</fullName>
    </submittedName>
</protein>
<dbReference type="GO" id="GO:0016887">
    <property type="term" value="F:ATP hydrolysis activity"/>
    <property type="evidence" value="ECO:0007669"/>
    <property type="project" value="InterPro"/>
</dbReference>
<dbReference type="eggNOG" id="KOG0055">
    <property type="taxonomic scope" value="Eukaryota"/>
</dbReference>
<dbReference type="InParanoid" id="A0A061GUA2"/>